<dbReference type="EMBL" id="GL876975">
    <property type="protein sequence ID" value="KLU90733.1"/>
    <property type="molecule type" value="Genomic_DNA"/>
</dbReference>
<dbReference type="Proteomes" id="UP000011715">
    <property type="component" value="Unassembled WGS sequence"/>
</dbReference>
<reference evidence="2" key="2">
    <citation type="submission" date="2010-05" db="EMBL/GenBank/DDBJ databases">
        <title>The Genome Sequence of Magnaporthe poae strain ATCC 64411.</title>
        <authorList>
            <consortium name="The Broad Institute Genome Sequencing Platform"/>
            <consortium name="Broad Institute Genome Sequencing Center for Infectious Disease"/>
            <person name="Ma L.-J."/>
            <person name="Dead R."/>
            <person name="Young S."/>
            <person name="Zeng Q."/>
            <person name="Koehrsen M."/>
            <person name="Alvarado L."/>
            <person name="Berlin A."/>
            <person name="Chapman S.B."/>
            <person name="Chen Z."/>
            <person name="Freedman E."/>
            <person name="Gellesch M."/>
            <person name="Goldberg J."/>
            <person name="Griggs A."/>
            <person name="Gujja S."/>
            <person name="Heilman E.R."/>
            <person name="Heiman D."/>
            <person name="Hepburn T."/>
            <person name="Howarth C."/>
            <person name="Jen D."/>
            <person name="Larson L."/>
            <person name="Mehta T."/>
            <person name="Neiman D."/>
            <person name="Pearson M."/>
            <person name="Roberts A."/>
            <person name="Saif S."/>
            <person name="Shea T."/>
            <person name="Shenoy N."/>
            <person name="Sisk P."/>
            <person name="Stolte C."/>
            <person name="Sykes S."/>
            <person name="Walk T."/>
            <person name="White J."/>
            <person name="Yandava C."/>
            <person name="Haas B."/>
            <person name="Nusbaum C."/>
            <person name="Birren B."/>
        </authorList>
    </citation>
    <scope>NUCLEOTIDE SEQUENCE</scope>
    <source>
        <strain evidence="2">ATCC 64411</strain>
    </source>
</reference>
<dbReference type="EnsemblFungi" id="MAPG_10585T0">
    <property type="protein sequence ID" value="MAPG_10585T0"/>
    <property type="gene ID" value="MAPG_10585"/>
</dbReference>
<name>A0A0C4ECZ6_MAGP6</name>
<dbReference type="EMBL" id="ADBL01002365">
    <property type="status" value="NOT_ANNOTATED_CDS"/>
    <property type="molecule type" value="Genomic_DNA"/>
</dbReference>
<feature type="region of interest" description="Disordered" evidence="1">
    <location>
        <begin position="422"/>
        <end position="447"/>
    </location>
</feature>
<reference evidence="3" key="4">
    <citation type="journal article" date="2015" name="G3 (Bethesda)">
        <title>Genome sequences of three phytopathogenic species of the Magnaporthaceae family of fungi.</title>
        <authorList>
            <person name="Okagaki L.H."/>
            <person name="Nunes C.C."/>
            <person name="Sailsbery J."/>
            <person name="Clay B."/>
            <person name="Brown D."/>
            <person name="John T."/>
            <person name="Oh Y."/>
            <person name="Young N."/>
            <person name="Fitzgerald M."/>
            <person name="Haas B.J."/>
            <person name="Zeng Q."/>
            <person name="Young S."/>
            <person name="Adiconis X."/>
            <person name="Fan L."/>
            <person name="Levin J.Z."/>
            <person name="Mitchell T.K."/>
            <person name="Okubara P.A."/>
            <person name="Farman M.L."/>
            <person name="Kohn L.M."/>
            <person name="Birren B."/>
            <person name="Ma L.-J."/>
            <person name="Dean R.A."/>
        </authorList>
    </citation>
    <scope>NUCLEOTIDE SEQUENCE</scope>
    <source>
        <strain evidence="3">ATCC 64411 / 73-15</strain>
    </source>
</reference>
<accession>A0A0C4ECZ6</accession>
<proteinExistence type="predicted"/>
<reference evidence="2" key="3">
    <citation type="submission" date="2011-03" db="EMBL/GenBank/DDBJ databases">
        <title>Annotation of Magnaporthe poae ATCC 64411.</title>
        <authorList>
            <person name="Ma L.-J."/>
            <person name="Dead R."/>
            <person name="Young S.K."/>
            <person name="Zeng Q."/>
            <person name="Gargeya S."/>
            <person name="Fitzgerald M."/>
            <person name="Haas B."/>
            <person name="Abouelleil A."/>
            <person name="Alvarado L."/>
            <person name="Arachchi H.M."/>
            <person name="Berlin A."/>
            <person name="Brown A."/>
            <person name="Chapman S.B."/>
            <person name="Chen Z."/>
            <person name="Dunbar C."/>
            <person name="Freedman E."/>
            <person name="Gearin G."/>
            <person name="Gellesch M."/>
            <person name="Goldberg J."/>
            <person name="Griggs A."/>
            <person name="Gujja S."/>
            <person name="Heiman D."/>
            <person name="Howarth C."/>
            <person name="Larson L."/>
            <person name="Lui A."/>
            <person name="MacDonald P.J.P."/>
            <person name="Mehta T."/>
            <person name="Montmayeur A."/>
            <person name="Murphy C."/>
            <person name="Neiman D."/>
            <person name="Pearson M."/>
            <person name="Priest M."/>
            <person name="Roberts A."/>
            <person name="Saif S."/>
            <person name="Shea T."/>
            <person name="Shenoy N."/>
            <person name="Sisk P."/>
            <person name="Stolte C."/>
            <person name="Sykes S."/>
            <person name="Yandava C."/>
            <person name="Wortman J."/>
            <person name="Nusbaum C."/>
            <person name="Birren B."/>
        </authorList>
    </citation>
    <scope>NUCLEOTIDE SEQUENCE</scope>
    <source>
        <strain evidence="2">ATCC 64411</strain>
    </source>
</reference>
<feature type="region of interest" description="Disordered" evidence="1">
    <location>
        <begin position="372"/>
        <end position="409"/>
    </location>
</feature>
<reference evidence="4" key="1">
    <citation type="submission" date="2010-05" db="EMBL/GenBank/DDBJ databases">
        <title>The genome sequence of Magnaporthe poae strain ATCC 64411.</title>
        <authorList>
            <person name="Ma L.-J."/>
            <person name="Dead R."/>
            <person name="Young S."/>
            <person name="Zeng Q."/>
            <person name="Koehrsen M."/>
            <person name="Alvarado L."/>
            <person name="Berlin A."/>
            <person name="Chapman S.B."/>
            <person name="Chen Z."/>
            <person name="Freedman E."/>
            <person name="Gellesch M."/>
            <person name="Goldberg J."/>
            <person name="Griggs A."/>
            <person name="Gujja S."/>
            <person name="Heilman E.R."/>
            <person name="Heiman D."/>
            <person name="Hepburn T."/>
            <person name="Howarth C."/>
            <person name="Jen D."/>
            <person name="Larson L."/>
            <person name="Mehta T."/>
            <person name="Neiman D."/>
            <person name="Pearson M."/>
            <person name="Roberts A."/>
            <person name="Saif S."/>
            <person name="Shea T."/>
            <person name="Shenoy N."/>
            <person name="Sisk P."/>
            <person name="Stolte C."/>
            <person name="Sykes S."/>
            <person name="Walk T."/>
            <person name="White J."/>
            <person name="Yandava C."/>
            <person name="Haas B."/>
            <person name="Nusbaum C."/>
            <person name="Birren B."/>
        </authorList>
    </citation>
    <scope>NUCLEOTIDE SEQUENCE [LARGE SCALE GENOMIC DNA]</scope>
    <source>
        <strain evidence="4">ATCC 64411 / 73-15</strain>
    </source>
</reference>
<organism evidence="3 4">
    <name type="scientific">Magnaporthiopsis poae (strain ATCC 64411 / 73-15)</name>
    <name type="common">Kentucky bluegrass fungus</name>
    <name type="synonym">Magnaporthe poae</name>
    <dbReference type="NCBI Taxonomy" id="644358"/>
    <lineage>
        <taxon>Eukaryota</taxon>
        <taxon>Fungi</taxon>
        <taxon>Dikarya</taxon>
        <taxon>Ascomycota</taxon>
        <taxon>Pezizomycotina</taxon>
        <taxon>Sordariomycetes</taxon>
        <taxon>Sordariomycetidae</taxon>
        <taxon>Magnaporthales</taxon>
        <taxon>Magnaporthaceae</taxon>
        <taxon>Magnaporthiopsis</taxon>
    </lineage>
</organism>
<evidence type="ECO:0000313" key="3">
    <source>
        <dbReference type="EnsemblFungi" id="MAPG_10585T0"/>
    </source>
</evidence>
<dbReference type="OrthoDB" id="2142759at2759"/>
<feature type="compositionally biased region" description="Low complexity" evidence="1">
    <location>
        <begin position="424"/>
        <end position="440"/>
    </location>
</feature>
<keyword evidence="4" id="KW-1185">Reference proteome</keyword>
<evidence type="ECO:0000313" key="2">
    <source>
        <dbReference type="EMBL" id="KLU90733.1"/>
    </source>
</evidence>
<dbReference type="VEuPathDB" id="FungiDB:MAPG_10585"/>
<evidence type="ECO:0008006" key="5">
    <source>
        <dbReference type="Google" id="ProtNLM"/>
    </source>
</evidence>
<evidence type="ECO:0000256" key="1">
    <source>
        <dbReference type="SAM" id="MobiDB-lite"/>
    </source>
</evidence>
<dbReference type="AlphaFoldDB" id="A0A0C4ECZ6"/>
<feature type="compositionally biased region" description="Acidic residues" evidence="1">
    <location>
        <begin position="372"/>
        <end position="403"/>
    </location>
</feature>
<sequence>MDQLPHSYGPPFPFKQEVVIRHPCYNHPDTRLLTLPVPAGSLGTDWDVAMDACCIITRCSRSGGHFVFKDGNGEYQGAFRPDDGLLRPGPEYLFVISGTDYEHNYEVIPSFEHWRFPHSGLPPHWEELRVLDGAPVGMARPVDATVAMAFDQTCRITGGAGDARETAYIVPAAERDWFVDNDMKRYCRKPVSASPIDDDTNRIMVRRDLRGFFDGQAWALVPGMRHRRWYPRTHWERVPEEEEGSRSGPGGVDGKASVVSLVLQGSTEMAHLYHGRDLLVTQGLSVEFLYARFAWCVFQAYAEQFYHPYDPNQMYKLQLWSPLRPSFNPWNITDCLRGLVFRFGRLYGPREGDIDRHGCNDELMWVDWSDGDEDATDYDPVDDDYDEDSDDDEEGSDEDDENAADGILELSGDFDLMEEVVYHASRSSSPESVSAASMTSAGDWADD</sequence>
<evidence type="ECO:0000313" key="4">
    <source>
        <dbReference type="Proteomes" id="UP000011715"/>
    </source>
</evidence>
<protein>
    <recommendedName>
        <fullName evidence="5">HNH nuclease domain-containing protein</fullName>
    </recommendedName>
</protein>
<gene>
    <name evidence="2" type="ORF">MAPG_10585</name>
</gene>
<reference evidence="3" key="5">
    <citation type="submission" date="2015-06" db="UniProtKB">
        <authorList>
            <consortium name="EnsemblFungi"/>
        </authorList>
    </citation>
    <scope>IDENTIFICATION</scope>
    <source>
        <strain evidence="3">ATCC 64411</strain>
    </source>
</reference>